<organism evidence="1">
    <name type="scientific">marine sediment metagenome</name>
    <dbReference type="NCBI Taxonomy" id="412755"/>
    <lineage>
        <taxon>unclassified sequences</taxon>
        <taxon>metagenomes</taxon>
        <taxon>ecological metagenomes</taxon>
    </lineage>
</organism>
<gene>
    <name evidence="1" type="ORF">LCGC14_1436300</name>
</gene>
<sequence length="92" mass="10485">MAKYRKKPIVVEAVRYVGNGNMENRDVPAWLWEAFEKGIANSTNGTEPFIIKTLEGELTVSPGDYIIQGVKGEFYPIKNDIFLETYEKVIDK</sequence>
<evidence type="ECO:0000313" key="1">
    <source>
        <dbReference type="EMBL" id="KKM70870.1"/>
    </source>
</evidence>
<accession>A0A0F9M2L1</accession>
<proteinExistence type="predicted"/>
<comment type="caution">
    <text evidence="1">The sequence shown here is derived from an EMBL/GenBank/DDBJ whole genome shotgun (WGS) entry which is preliminary data.</text>
</comment>
<evidence type="ECO:0008006" key="2">
    <source>
        <dbReference type="Google" id="ProtNLM"/>
    </source>
</evidence>
<dbReference type="EMBL" id="LAZR01009735">
    <property type="protein sequence ID" value="KKM70870.1"/>
    <property type="molecule type" value="Genomic_DNA"/>
</dbReference>
<dbReference type="AlphaFoldDB" id="A0A0F9M2L1"/>
<protein>
    <recommendedName>
        <fullName evidence="2">Phage protein</fullName>
    </recommendedName>
</protein>
<reference evidence="1" key="1">
    <citation type="journal article" date="2015" name="Nature">
        <title>Complex archaea that bridge the gap between prokaryotes and eukaryotes.</title>
        <authorList>
            <person name="Spang A."/>
            <person name="Saw J.H."/>
            <person name="Jorgensen S.L."/>
            <person name="Zaremba-Niedzwiedzka K."/>
            <person name="Martijn J."/>
            <person name="Lind A.E."/>
            <person name="van Eijk R."/>
            <person name="Schleper C."/>
            <person name="Guy L."/>
            <person name="Ettema T.J."/>
        </authorList>
    </citation>
    <scope>NUCLEOTIDE SEQUENCE</scope>
</reference>
<name>A0A0F9M2L1_9ZZZZ</name>